<sequence length="260" mass="29222">MRIIDTHAHLFDEVFAGDLEEVVSRALQNDVEKVFLPNIDESTIPAMLDLCTGHPGFFYPMLGLHPTEVRADYREVLGRMEALLQAGHPFIGIGEVGLDYYWDSTYYKEQQEAFRCQVEWSLAYGLPLMIHSRSAQKELVDVLAPFRTRGVGGVFHSFGGTAEEARELLSFEGFMIGINGVLTFKKSALPEVLRQIPIERVVLETDAPYLSPVPRRGKRNESAYIRHTLVKVAEVYGLPVETVAGQTYENALKIYSGARK</sequence>
<dbReference type="OrthoDB" id="9810005at2"/>
<dbReference type="GO" id="GO:0005829">
    <property type="term" value="C:cytosol"/>
    <property type="evidence" value="ECO:0007669"/>
    <property type="project" value="TreeGrafter"/>
</dbReference>
<feature type="binding site" evidence="4">
    <location>
        <position position="131"/>
    </location>
    <ligand>
        <name>a divalent metal cation</name>
        <dbReference type="ChEBI" id="CHEBI:60240"/>
        <label>2</label>
    </ligand>
</feature>
<dbReference type="CDD" id="cd01310">
    <property type="entry name" value="TatD_DNAse"/>
    <property type="match status" value="1"/>
</dbReference>
<evidence type="ECO:0000256" key="2">
    <source>
        <dbReference type="ARBA" id="ARBA00022723"/>
    </source>
</evidence>
<dbReference type="NCBIfam" id="TIGR00010">
    <property type="entry name" value="YchF/TatD family DNA exonuclease"/>
    <property type="match status" value="1"/>
</dbReference>
<dbReference type="InterPro" id="IPR015991">
    <property type="entry name" value="TatD/YcfH-like"/>
</dbReference>
<dbReference type="GO" id="GO:0046872">
    <property type="term" value="F:metal ion binding"/>
    <property type="evidence" value="ECO:0007669"/>
    <property type="project" value="UniProtKB-KW"/>
</dbReference>
<accession>F3QYB9</accession>
<dbReference type="Pfam" id="PF01026">
    <property type="entry name" value="TatD_DNase"/>
    <property type="match status" value="1"/>
</dbReference>
<dbReference type="EMBL" id="AFBR01000093">
    <property type="protein sequence ID" value="EGG50466.1"/>
    <property type="molecule type" value="Genomic_DNA"/>
</dbReference>
<dbReference type="STRING" id="762982.HMPREF9442_03212"/>
<feature type="binding site" evidence="4">
    <location>
        <position position="9"/>
    </location>
    <ligand>
        <name>a divalent metal cation</name>
        <dbReference type="ChEBI" id="CHEBI:60240"/>
        <label>1</label>
    </ligand>
</feature>
<dbReference type="SUPFAM" id="SSF51556">
    <property type="entry name" value="Metallo-dependent hydrolases"/>
    <property type="match status" value="1"/>
</dbReference>
<feature type="binding site" evidence="4">
    <location>
        <position position="95"/>
    </location>
    <ligand>
        <name>a divalent metal cation</name>
        <dbReference type="ChEBI" id="CHEBI:60240"/>
        <label>1</label>
    </ligand>
</feature>
<feature type="binding site" evidence="4">
    <location>
        <position position="206"/>
    </location>
    <ligand>
        <name>a divalent metal cation</name>
        <dbReference type="ChEBI" id="CHEBI:60240"/>
        <label>1</label>
    </ligand>
</feature>
<organism evidence="5 6">
    <name type="scientific">Paraprevotella xylaniphila YIT 11841</name>
    <dbReference type="NCBI Taxonomy" id="762982"/>
    <lineage>
        <taxon>Bacteria</taxon>
        <taxon>Pseudomonadati</taxon>
        <taxon>Bacteroidota</taxon>
        <taxon>Bacteroidia</taxon>
        <taxon>Bacteroidales</taxon>
        <taxon>Prevotellaceae</taxon>
        <taxon>Paraprevotella</taxon>
    </lineage>
</organism>
<dbReference type="PIRSF" id="PIRSF005902">
    <property type="entry name" value="DNase_TatD"/>
    <property type="match status" value="1"/>
</dbReference>
<dbReference type="GO" id="GO:0016788">
    <property type="term" value="F:hydrolase activity, acting on ester bonds"/>
    <property type="evidence" value="ECO:0007669"/>
    <property type="project" value="InterPro"/>
</dbReference>
<feature type="binding site" evidence="4">
    <location>
        <position position="7"/>
    </location>
    <ligand>
        <name>a divalent metal cation</name>
        <dbReference type="ChEBI" id="CHEBI:60240"/>
        <label>1</label>
    </ligand>
</feature>
<comment type="similarity">
    <text evidence="1">Belongs to the metallo-dependent hydrolases superfamily. TatD-type hydrolase family.</text>
</comment>
<dbReference type="GeneID" id="98398784"/>
<dbReference type="Proteomes" id="UP000005546">
    <property type="component" value="Unassembled WGS sequence"/>
</dbReference>
<dbReference type="GO" id="GO:0004536">
    <property type="term" value="F:DNA nuclease activity"/>
    <property type="evidence" value="ECO:0007669"/>
    <property type="project" value="InterPro"/>
</dbReference>
<evidence type="ECO:0000313" key="5">
    <source>
        <dbReference type="EMBL" id="EGG50466.1"/>
    </source>
</evidence>
<dbReference type="Gene3D" id="3.20.20.140">
    <property type="entry name" value="Metal-dependent hydrolases"/>
    <property type="match status" value="1"/>
</dbReference>
<keyword evidence="3 5" id="KW-0378">Hydrolase</keyword>
<dbReference type="FunFam" id="3.20.20.140:FF:000005">
    <property type="entry name" value="TatD family hydrolase"/>
    <property type="match status" value="1"/>
</dbReference>
<evidence type="ECO:0000256" key="1">
    <source>
        <dbReference type="ARBA" id="ARBA00009275"/>
    </source>
</evidence>
<dbReference type="AlphaFoldDB" id="F3QYB9"/>
<keyword evidence="6" id="KW-1185">Reference proteome</keyword>
<evidence type="ECO:0000313" key="6">
    <source>
        <dbReference type="Proteomes" id="UP000005546"/>
    </source>
</evidence>
<dbReference type="PANTHER" id="PTHR46124:SF4">
    <property type="entry name" value="HYDROLASE TATD"/>
    <property type="match status" value="1"/>
</dbReference>
<proteinExistence type="inferred from homology"/>
<name>F3QYB9_9BACT</name>
<evidence type="ECO:0000256" key="4">
    <source>
        <dbReference type="PIRSR" id="PIRSR005902-1"/>
    </source>
</evidence>
<dbReference type="eggNOG" id="COG0084">
    <property type="taxonomic scope" value="Bacteria"/>
</dbReference>
<dbReference type="HOGENOM" id="CLU_031506_4_0_10"/>
<dbReference type="RefSeq" id="WP_008629858.1">
    <property type="nucleotide sequence ID" value="NZ_GL883886.1"/>
</dbReference>
<keyword evidence="2 4" id="KW-0479">Metal-binding</keyword>
<evidence type="ECO:0000256" key="3">
    <source>
        <dbReference type="ARBA" id="ARBA00022801"/>
    </source>
</evidence>
<comment type="caution">
    <text evidence="5">The sequence shown here is derived from an EMBL/GenBank/DDBJ whole genome shotgun (WGS) entry which is preliminary data.</text>
</comment>
<gene>
    <name evidence="5" type="ORF">HMPREF9442_03212</name>
</gene>
<protein>
    <submittedName>
        <fullName evidence="5">Hydrolase, TatD family</fullName>
    </submittedName>
</protein>
<reference evidence="5 6" key="1">
    <citation type="submission" date="2011-02" db="EMBL/GenBank/DDBJ databases">
        <authorList>
            <person name="Weinstock G."/>
            <person name="Sodergren E."/>
            <person name="Clifton S."/>
            <person name="Fulton L."/>
            <person name="Fulton B."/>
            <person name="Courtney L."/>
            <person name="Fronick C."/>
            <person name="Harrison M."/>
            <person name="Strong C."/>
            <person name="Farmer C."/>
            <person name="Delahaunty K."/>
            <person name="Markovic C."/>
            <person name="Hall O."/>
            <person name="Minx P."/>
            <person name="Tomlinson C."/>
            <person name="Mitreva M."/>
            <person name="Hou S."/>
            <person name="Chen J."/>
            <person name="Wollam A."/>
            <person name="Pepin K.H."/>
            <person name="Johnson M."/>
            <person name="Bhonagiri V."/>
            <person name="Zhang X."/>
            <person name="Suruliraj S."/>
            <person name="Warren W."/>
            <person name="Chinwalla A."/>
            <person name="Mardis E.R."/>
            <person name="Wilson R.K."/>
        </authorList>
    </citation>
    <scope>NUCLEOTIDE SEQUENCE [LARGE SCALE GENOMIC DNA]</scope>
    <source>
        <strain evidence="5 6">YIT 11841</strain>
    </source>
</reference>
<dbReference type="InterPro" id="IPR032466">
    <property type="entry name" value="Metal_Hydrolase"/>
</dbReference>
<dbReference type="PANTHER" id="PTHR46124">
    <property type="entry name" value="D-AMINOACYL-TRNA DEACYLASE"/>
    <property type="match status" value="1"/>
</dbReference>
<feature type="binding site" evidence="4">
    <location>
        <position position="156"/>
    </location>
    <ligand>
        <name>a divalent metal cation</name>
        <dbReference type="ChEBI" id="CHEBI:60240"/>
        <label>2</label>
    </ligand>
</feature>
<dbReference type="InterPro" id="IPR001130">
    <property type="entry name" value="TatD-like"/>
</dbReference>